<comment type="caution">
    <text evidence="4">The sequence shown here is derived from an EMBL/GenBank/DDBJ whole genome shotgun (WGS) entry which is preliminary data.</text>
</comment>
<dbReference type="SUPFAM" id="SSF47336">
    <property type="entry name" value="ACP-like"/>
    <property type="match status" value="1"/>
</dbReference>
<feature type="domain" description="Carrier" evidence="3">
    <location>
        <begin position="1"/>
        <end position="79"/>
    </location>
</feature>
<name>A0ABU8XMG3_9PROT</name>
<dbReference type="EMBL" id="JBBLZC010000003">
    <property type="protein sequence ID" value="MEK0082358.1"/>
    <property type="molecule type" value="Genomic_DNA"/>
</dbReference>
<organism evidence="4 5">
    <name type="scientific">Benzoatithermus flavus</name>
    <dbReference type="NCBI Taxonomy" id="3108223"/>
    <lineage>
        <taxon>Bacteria</taxon>
        <taxon>Pseudomonadati</taxon>
        <taxon>Pseudomonadota</taxon>
        <taxon>Alphaproteobacteria</taxon>
        <taxon>Geminicoccales</taxon>
        <taxon>Geminicoccaceae</taxon>
        <taxon>Benzoatithermus</taxon>
    </lineage>
</organism>
<protein>
    <submittedName>
        <fullName evidence="4">Acyl carrier protein</fullName>
    </submittedName>
</protein>
<keyword evidence="2" id="KW-0597">Phosphoprotein</keyword>
<dbReference type="RefSeq" id="WP_418158211.1">
    <property type="nucleotide sequence ID" value="NZ_JBBLZC010000003.1"/>
</dbReference>
<gene>
    <name evidence="4" type="ORF">U1T56_04300</name>
</gene>
<keyword evidence="1" id="KW-0596">Phosphopantetheine</keyword>
<dbReference type="Pfam" id="PF00550">
    <property type="entry name" value="PP-binding"/>
    <property type="match status" value="1"/>
</dbReference>
<dbReference type="InterPro" id="IPR009081">
    <property type="entry name" value="PP-bd_ACP"/>
</dbReference>
<dbReference type="InterPro" id="IPR036736">
    <property type="entry name" value="ACP-like_sf"/>
</dbReference>
<sequence length="85" mass="9203">MTDTNRVLGEVAAILQRFNTAGRTIGPETDLAADLNIDSVAAMDLIMEVEDRFEIDIPINLVSDMTTVADLVTLVERQLEARGGA</sequence>
<dbReference type="Gene3D" id="1.10.1200.10">
    <property type="entry name" value="ACP-like"/>
    <property type="match status" value="1"/>
</dbReference>
<dbReference type="InterPro" id="IPR006162">
    <property type="entry name" value="Ppantetheine_attach_site"/>
</dbReference>
<evidence type="ECO:0000256" key="2">
    <source>
        <dbReference type="ARBA" id="ARBA00022553"/>
    </source>
</evidence>
<reference evidence="4 5" key="1">
    <citation type="submission" date="2024-01" db="EMBL/GenBank/DDBJ databases">
        <title>Multi-omics insights into the function and evolution of sodium benzoate biodegradation pathways in Benzoatithermus flavus gen. nov., sp. nov. from hot spring.</title>
        <authorList>
            <person name="Hu C.-J."/>
            <person name="Li W.-J."/>
        </authorList>
    </citation>
    <scope>NUCLEOTIDE SEQUENCE [LARGE SCALE GENOMIC DNA]</scope>
    <source>
        <strain evidence="4 5">SYSU G07066</strain>
    </source>
</reference>
<dbReference type="PROSITE" id="PS50075">
    <property type="entry name" value="CARRIER"/>
    <property type="match status" value="1"/>
</dbReference>
<dbReference type="PROSITE" id="PS00012">
    <property type="entry name" value="PHOSPHOPANTETHEINE"/>
    <property type="match status" value="1"/>
</dbReference>
<dbReference type="Proteomes" id="UP001375743">
    <property type="component" value="Unassembled WGS sequence"/>
</dbReference>
<accession>A0ABU8XMG3</accession>
<evidence type="ECO:0000313" key="4">
    <source>
        <dbReference type="EMBL" id="MEK0082358.1"/>
    </source>
</evidence>
<keyword evidence="5" id="KW-1185">Reference proteome</keyword>
<proteinExistence type="predicted"/>
<evidence type="ECO:0000256" key="1">
    <source>
        <dbReference type="ARBA" id="ARBA00022450"/>
    </source>
</evidence>
<evidence type="ECO:0000259" key="3">
    <source>
        <dbReference type="PROSITE" id="PS50075"/>
    </source>
</evidence>
<evidence type="ECO:0000313" key="5">
    <source>
        <dbReference type="Proteomes" id="UP001375743"/>
    </source>
</evidence>